<evidence type="ECO:0000256" key="7">
    <source>
        <dbReference type="ARBA" id="ARBA00023242"/>
    </source>
</evidence>
<evidence type="ECO:0000256" key="9">
    <source>
        <dbReference type="SAM" id="MobiDB-lite"/>
    </source>
</evidence>
<comment type="similarity">
    <text evidence="3">Belongs to the PYR/PYL/RCAR abscisic acid intracellular receptor family.</text>
</comment>
<evidence type="ECO:0000256" key="6">
    <source>
        <dbReference type="ARBA" id="ARBA00023170"/>
    </source>
</evidence>
<dbReference type="InterPro" id="IPR023393">
    <property type="entry name" value="START-like_dom_sf"/>
</dbReference>
<dbReference type="GO" id="GO:0010427">
    <property type="term" value="F:abscisic acid binding"/>
    <property type="evidence" value="ECO:0007669"/>
    <property type="project" value="TreeGrafter"/>
</dbReference>
<dbReference type="GO" id="GO:0005737">
    <property type="term" value="C:cytoplasm"/>
    <property type="evidence" value="ECO:0007669"/>
    <property type="project" value="UniProtKB-SubCell"/>
</dbReference>
<evidence type="ECO:0000313" key="10">
    <source>
        <dbReference type="EnsemblPlants" id="LPERR02G09260.1"/>
    </source>
</evidence>
<dbReference type="EnsemblPlants" id="LPERR02G09260.1">
    <property type="protein sequence ID" value="LPERR02G09260.1"/>
    <property type="gene ID" value="LPERR02G09260"/>
</dbReference>
<dbReference type="GO" id="GO:0004864">
    <property type="term" value="F:protein phosphatase inhibitor activity"/>
    <property type="evidence" value="ECO:0007669"/>
    <property type="project" value="UniProtKB-KW"/>
</dbReference>
<dbReference type="SUPFAM" id="SSF55961">
    <property type="entry name" value="Bet v1-like"/>
    <property type="match status" value="1"/>
</dbReference>
<evidence type="ECO:0000313" key="11">
    <source>
        <dbReference type="Proteomes" id="UP000032180"/>
    </source>
</evidence>
<dbReference type="InterPro" id="IPR019587">
    <property type="entry name" value="Polyketide_cyclase/dehydratase"/>
</dbReference>
<keyword evidence="4" id="KW-0963">Cytoplasm</keyword>
<evidence type="ECO:0000256" key="3">
    <source>
        <dbReference type="ARBA" id="ARBA00008594"/>
    </source>
</evidence>
<protein>
    <submittedName>
        <fullName evidence="10">Uncharacterized protein</fullName>
    </submittedName>
</protein>
<evidence type="ECO:0000256" key="8">
    <source>
        <dbReference type="ARBA" id="ARBA00023272"/>
    </source>
</evidence>
<keyword evidence="7" id="KW-0539">Nucleus</keyword>
<evidence type="ECO:0000256" key="5">
    <source>
        <dbReference type="ARBA" id="ARBA00022682"/>
    </source>
</evidence>
<accession>A0A0D9VED6</accession>
<keyword evidence="8" id="KW-0650">Protein phosphatase inhibitor</keyword>
<dbReference type="Proteomes" id="UP000032180">
    <property type="component" value="Chromosome 2"/>
</dbReference>
<dbReference type="GO" id="GO:0005634">
    <property type="term" value="C:nucleus"/>
    <property type="evidence" value="ECO:0007669"/>
    <property type="project" value="UniProtKB-SubCell"/>
</dbReference>
<comment type="subcellular location">
    <subcellularLocation>
        <location evidence="2">Cytoplasm</location>
    </subcellularLocation>
    <subcellularLocation>
        <location evidence="1">Nucleus</location>
    </subcellularLocation>
</comment>
<reference evidence="11" key="2">
    <citation type="submission" date="2013-12" db="EMBL/GenBank/DDBJ databases">
        <authorList>
            <person name="Yu Y."/>
            <person name="Lee S."/>
            <person name="de Baynast K."/>
            <person name="Wissotski M."/>
            <person name="Liu L."/>
            <person name="Talag J."/>
            <person name="Goicoechea J."/>
            <person name="Angelova A."/>
            <person name="Jetty R."/>
            <person name="Kudrna D."/>
            <person name="Golser W."/>
            <person name="Rivera L."/>
            <person name="Zhang J."/>
            <person name="Wing R."/>
        </authorList>
    </citation>
    <scope>NUCLEOTIDE SEQUENCE</scope>
</reference>
<keyword evidence="11" id="KW-1185">Reference proteome</keyword>
<dbReference type="Gene3D" id="3.30.530.20">
    <property type="match status" value="1"/>
</dbReference>
<evidence type="ECO:0000256" key="2">
    <source>
        <dbReference type="ARBA" id="ARBA00004496"/>
    </source>
</evidence>
<dbReference type="CDD" id="cd07821">
    <property type="entry name" value="PYR_PYL_RCAR_like"/>
    <property type="match status" value="1"/>
</dbReference>
<dbReference type="GO" id="GO:0038023">
    <property type="term" value="F:signaling receptor activity"/>
    <property type="evidence" value="ECO:0007669"/>
    <property type="project" value="TreeGrafter"/>
</dbReference>
<dbReference type="HOGENOM" id="CLU_077517_0_1_1"/>
<dbReference type="PANTHER" id="PTHR31213:SF205">
    <property type="entry name" value="ABSCISIC ACID RECEPTOR PYL3"/>
    <property type="match status" value="1"/>
</dbReference>
<organism evidence="10 11">
    <name type="scientific">Leersia perrieri</name>
    <dbReference type="NCBI Taxonomy" id="77586"/>
    <lineage>
        <taxon>Eukaryota</taxon>
        <taxon>Viridiplantae</taxon>
        <taxon>Streptophyta</taxon>
        <taxon>Embryophyta</taxon>
        <taxon>Tracheophyta</taxon>
        <taxon>Spermatophyta</taxon>
        <taxon>Magnoliopsida</taxon>
        <taxon>Liliopsida</taxon>
        <taxon>Poales</taxon>
        <taxon>Poaceae</taxon>
        <taxon>BOP clade</taxon>
        <taxon>Oryzoideae</taxon>
        <taxon>Oryzeae</taxon>
        <taxon>Oryzinae</taxon>
        <taxon>Leersia</taxon>
    </lineage>
</organism>
<dbReference type="STRING" id="77586.A0A0D9VED6"/>
<dbReference type="Gramene" id="LPERR02G09260.1">
    <property type="protein sequence ID" value="LPERR02G09260.1"/>
    <property type="gene ID" value="LPERR02G09260"/>
</dbReference>
<dbReference type="InterPro" id="IPR050279">
    <property type="entry name" value="Plant_def-hormone_signal"/>
</dbReference>
<reference evidence="10" key="3">
    <citation type="submission" date="2015-04" db="UniProtKB">
        <authorList>
            <consortium name="EnsemblPlants"/>
        </authorList>
    </citation>
    <scope>IDENTIFICATION</scope>
</reference>
<evidence type="ECO:0000256" key="1">
    <source>
        <dbReference type="ARBA" id="ARBA00004123"/>
    </source>
</evidence>
<reference evidence="10 11" key="1">
    <citation type="submission" date="2012-08" db="EMBL/GenBank/DDBJ databases">
        <title>Oryza genome evolution.</title>
        <authorList>
            <person name="Wing R.A."/>
        </authorList>
    </citation>
    <scope>NUCLEOTIDE SEQUENCE</scope>
</reference>
<evidence type="ECO:0000256" key="4">
    <source>
        <dbReference type="ARBA" id="ARBA00022490"/>
    </source>
</evidence>
<dbReference type="AlphaFoldDB" id="A0A0D9VED6"/>
<dbReference type="GO" id="GO:0009738">
    <property type="term" value="P:abscisic acid-activated signaling pathway"/>
    <property type="evidence" value="ECO:0007669"/>
    <property type="project" value="UniProtKB-KW"/>
</dbReference>
<sequence length="203" mass="22285">MVLETAAGEEAGRPAILGTEEPGGGQCSSAVAMRIKAPVHLLYPLLGRTLCIVSNPLKFIPVTQVWSLVRRFDEPHIFQPFVRGCKIHGSVAVGCVREVDFKSGFPANSSVERLEILDDKEHIISIRIIDGDHRLKNYSSVLTVNPEVIDGQPATLVIESFVVDVPQGNTADETRHFVEFLIWCNLRSLSLVSERLLAQGGDN</sequence>
<dbReference type="PANTHER" id="PTHR31213">
    <property type="entry name" value="OS08G0374000 PROTEIN-RELATED"/>
    <property type="match status" value="1"/>
</dbReference>
<feature type="region of interest" description="Disordered" evidence="9">
    <location>
        <begin position="1"/>
        <end position="23"/>
    </location>
</feature>
<keyword evidence="6" id="KW-0675">Receptor</keyword>
<name>A0A0D9VED6_9ORYZ</name>
<dbReference type="eggNOG" id="ENOG502QPYH">
    <property type="taxonomic scope" value="Eukaryota"/>
</dbReference>
<proteinExistence type="inferred from homology"/>
<dbReference type="Pfam" id="PF10604">
    <property type="entry name" value="Polyketide_cyc2"/>
    <property type="match status" value="1"/>
</dbReference>
<keyword evidence="5" id="KW-0938">Abscisic acid signaling pathway</keyword>